<dbReference type="AlphaFoldDB" id="A0A392TTJ0"/>
<comment type="caution">
    <text evidence="1">The sequence shown here is derived from an EMBL/GenBank/DDBJ whole genome shotgun (WGS) entry which is preliminary data.</text>
</comment>
<dbReference type="EMBL" id="LXQA010651696">
    <property type="protein sequence ID" value="MCI64238.1"/>
    <property type="molecule type" value="Genomic_DNA"/>
</dbReference>
<dbReference type="Proteomes" id="UP000265520">
    <property type="component" value="Unassembled WGS sequence"/>
</dbReference>
<evidence type="ECO:0000313" key="1">
    <source>
        <dbReference type="EMBL" id="MCI64238.1"/>
    </source>
</evidence>
<name>A0A392TTJ0_9FABA</name>
<keyword evidence="2" id="KW-1185">Reference proteome</keyword>
<protein>
    <submittedName>
        <fullName evidence="1">Uncharacterized protein</fullName>
    </submittedName>
</protein>
<evidence type="ECO:0000313" key="2">
    <source>
        <dbReference type="Proteomes" id="UP000265520"/>
    </source>
</evidence>
<reference evidence="1 2" key="1">
    <citation type="journal article" date="2018" name="Front. Plant Sci.">
        <title>Red Clover (Trifolium pratense) and Zigzag Clover (T. medium) - A Picture of Genomic Similarities and Differences.</title>
        <authorList>
            <person name="Dluhosova J."/>
            <person name="Istvanek J."/>
            <person name="Nedelnik J."/>
            <person name="Repkova J."/>
        </authorList>
    </citation>
    <scope>NUCLEOTIDE SEQUENCE [LARGE SCALE GENOMIC DNA]</scope>
    <source>
        <strain evidence="2">cv. 10/8</strain>
        <tissue evidence="1">Leaf</tissue>
    </source>
</reference>
<organism evidence="1 2">
    <name type="scientific">Trifolium medium</name>
    <dbReference type="NCBI Taxonomy" id="97028"/>
    <lineage>
        <taxon>Eukaryota</taxon>
        <taxon>Viridiplantae</taxon>
        <taxon>Streptophyta</taxon>
        <taxon>Embryophyta</taxon>
        <taxon>Tracheophyta</taxon>
        <taxon>Spermatophyta</taxon>
        <taxon>Magnoliopsida</taxon>
        <taxon>eudicotyledons</taxon>
        <taxon>Gunneridae</taxon>
        <taxon>Pentapetalae</taxon>
        <taxon>rosids</taxon>
        <taxon>fabids</taxon>
        <taxon>Fabales</taxon>
        <taxon>Fabaceae</taxon>
        <taxon>Papilionoideae</taxon>
        <taxon>50 kb inversion clade</taxon>
        <taxon>NPAAA clade</taxon>
        <taxon>Hologalegina</taxon>
        <taxon>IRL clade</taxon>
        <taxon>Trifolieae</taxon>
        <taxon>Trifolium</taxon>
    </lineage>
</organism>
<proteinExistence type="predicted"/>
<sequence length="31" mass="3410">AATVMVSVGISSCGDGGERGGERLRIWRWFR</sequence>
<feature type="non-terminal residue" evidence="1">
    <location>
        <position position="1"/>
    </location>
</feature>
<accession>A0A392TTJ0</accession>